<protein>
    <submittedName>
        <fullName evidence="6">LysR family transcriptional regulator</fullName>
    </submittedName>
</protein>
<dbReference type="AlphaFoldDB" id="A0A4Z0M9L3"/>
<accession>A0A4Z0M9L3</accession>
<name>A0A4Z0M9L3_9GAMM</name>
<evidence type="ECO:0000313" key="6">
    <source>
        <dbReference type="EMBL" id="TGD75985.1"/>
    </source>
</evidence>
<keyword evidence="2" id="KW-0805">Transcription regulation</keyword>
<keyword evidence="4" id="KW-0804">Transcription</keyword>
<dbReference type="RefSeq" id="WP_135440563.1">
    <property type="nucleotide sequence ID" value="NZ_SRLE01000001.1"/>
</dbReference>
<dbReference type="Gene3D" id="1.10.10.10">
    <property type="entry name" value="Winged helix-like DNA-binding domain superfamily/Winged helix DNA-binding domain"/>
    <property type="match status" value="1"/>
</dbReference>
<keyword evidence="3" id="KW-0238">DNA-binding</keyword>
<dbReference type="PANTHER" id="PTHR30118">
    <property type="entry name" value="HTH-TYPE TRANSCRIPTIONAL REGULATOR LEUO-RELATED"/>
    <property type="match status" value="1"/>
</dbReference>
<gene>
    <name evidence="6" type="ORF">E4634_00050</name>
</gene>
<evidence type="ECO:0000256" key="1">
    <source>
        <dbReference type="ARBA" id="ARBA00009437"/>
    </source>
</evidence>
<dbReference type="SUPFAM" id="SSF53850">
    <property type="entry name" value="Periplasmic binding protein-like II"/>
    <property type="match status" value="1"/>
</dbReference>
<comment type="caution">
    <text evidence="6">The sequence shown here is derived from an EMBL/GenBank/DDBJ whole genome shotgun (WGS) entry which is preliminary data.</text>
</comment>
<comment type="similarity">
    <text evidence="1">Belongs to the LysR transcriptional regulatory family.</text>
</comment>
<organism evidence="6 7">
    <name type="scientific">Mangrovimicrobium sediminis</name>
    <dbReference type="NCBI Taxonomy" id="2562682"/>
    <lineage>
        <taxon>Bacteria</taxon>
        <taxon>Pseudomonadati</taxon>
        <taxon>Pseudomonadota</taxon>
        <taxon>Gammaproteobacteria</taxon>
        <taxon>Cellvibrionales</taxon>
        <taxon>Halieaceae</taxon>
        <taxon>Mangrovimicrobium</taxon>
    </lineage>
</organism>
<dbReference type="InterPro" id="IPR000847">
    <property type="entry name" value="LysR_HTH_N"/>
</dbReference>
<evidence type="ECO:0000256" key="2">
    <source>
        <dbReference type="ARBA" id="ARBA00023015"/>
    </source>
</evidence>
<dbReference type="InterPro" id="IPR036390">
    <property type="entry name" value="WH_DNA-bd_sf"/>
</dbReference>
<dbReference type="Proteomes" id="UP000298050">
    <property type="component" value="Unassembled WGS sequence"/>
</dbReference>
<evidence type="ECO:0000313" key="7">
    <source>
        <dbReference type="Proteomes" id="UP000298050"/>
    </source>
</evidence>
<dbReference type="OrthoDB" id="8720143at2"/>
<dbReference type="Gene3D" id="3.40.190.10">
    <property type="entry name" value="Periplasmic binding protein-like II"/>
    <property type="match status" value="2"/>
</dbReference>
<feature type="domain" description="HTH lysR-type" evidence="5">
    <location>
        <begin position="9"/>
        <end position="66"/>
    </location>
</feature>
<evidence type="ECO:0000256" key="3">
    <source>
        <dbReference type="ARBA" id="ARBA00023125"/>
    </source>
</evidence>
<sequence length="301" mass="33710">MNEFDFSSLDARTLKTLLVILEEGSISRAAVRMGVTQSAVSHTLEKLRLILGDPLFVRAGRGITPTERARMLREPVQDILDQLKALTDQRPFDPAVGALQYTIAANDFQRDLLFPGLLRRMLAEDVNINLRFIPSGVPATNLLRQARCQLIVTPMPPDGADIYQTRLFDDEVVCFYDSEVREAPQGPQAFNDADYIDVQFEDDEEVFSALYASLGMTQVNSRVTVPNFGALAAFLRDSDMLSLQLSLLSRVTLQGLASCPPPSPAERITMYMAWHQRDHNDPAHRWLREQIKGFAGELLST</sequence>
<dbReference type="EMBL" id="SRLE01000001">
    <property type="protein sequence ID" value="TGD75985.1"/>
    <property type="molecule type" value="Genomic_DNA"/>
</dbReference>
<proteinExistence type="inferred from homology"/>
<dbReference type="InterPro" id="IPR036388">
    <property type="entry name" value="WH-like_DNA-bd_sf"/>
</dbReference>
<dbReference type="Pfam" id="PF03466">
    <property type="entry name" value="LysR_substrate"/>
    <property type="match status" value="1"/>
</dbReference>
<dbReference type="InterPro" id="IPR037402">
    <property type="entry name" value="YidZ_PBP2"/>
</dbReference>
<dbReference type="PRINTS" id="PR00039">
    <property type="entry name" value="HTHLYSR"/>
</dbReference>
<dbReference type="GO" id="GO:0003700">
    <property type="term" value="F:DNA-binding transcription factor activity"/>
    <property type="evidence" value="ECO:0007669"/>
    <property type="project" value="InterPro"/>
</dbReference>
<dbReference type="Pfam" id="PF00126">
    <property type="entry name" value="HTH_1"/>
    <property type="match status" value="1"/>
</dbReference>
<evidence type="ECO:0000259" key="5">
    <source>
        <dbReference type="PROSITE" id="PS50931"/>
    </source>
</evidence>
<dbReference type="PANTHER" id="PTHR30118:SF6">
    <property type="entry name" value="HTH-TYPE TRANSCRIPTIONAL REGULATOR LEUO"/>
    <property type="match status" value="1"/>
</dbReference>
<dbReference type="PROSITE" id="PS50931">
    <property type="entry name" value="HTH_LYSR"/>
    <property type="match status" value="1"/>
</dbReference>
<dbReference type="GO" id="GO:0003677">
    <property type="term" value="F:DNA binding"/>
    <property type="evidence" value="ECO:0007669"/>
    <property type="project" value="UniProtKB-KW"/>
</dbReference>
<keyword evidence="7" id="KW-1185">Reference proteome</keyword>
<reference evidence="6 7" key="1">
    <citation type="submission" date="2019-04" db="EMBL/GenBank/DDBJ databases">
        <title>Taxonomy of novel Haliea sp. from mangrove soil of West Coast of India.</title>
        <authorList>
            <person name="Verma A."/>
            <person name="Kumar P."/>
            <person name="Krishnamurthi S."/>
        </authorList>
    </citation>
    <scope>NUCLEOTIDE SEQUENCE [LARGE SCALE GENOMIC DNA]</scope>
    <source>
        <strain evidence="6 7">SAOS-164</strain>
    </source>
</reference>
<dbReference type="SUPFAM" id="SSF46785">
    <property type="entry name" value="Winged helix' DNA-binding domain"/>
    <property type="match status" value="1"/>
</dbReference>
<dbReference type="CDD" id="cd08417">
    <property type="entry name" value="PBP2_Nitroaromatics_like"/>
    <property type="match status" value="1"/>
</dbReference>
<dbReference type="InterPro" id="IPR050389">
    <property type="entry name" value="LysR-type_TF"/>
</dbReference>
<dbReference type="InterPro" id="IPR005119">
    <property type="entry name" value="LysR_subst-bd"/>
</dbReference>
<evidence type="ECO:0000256" key="4">
    <source>
        <dbReference type="ARBA" id="ARBA00023163"/>
    </source>
</evidence>